<dbReference type="AlphaFoldDB" id="A0A6A4SXK9"/>
<evidence type="ECO:0000313" key="3">
    <source>
        <dbReference type="Proteomes" id="UP000438429"/>
    </source>
</evidence>
<reference evidence="2 3" key="1">
    <citation type="submission" date="2019-06" db="EMBL/GenBank/DDBJ databases">
        <title>Draft genomes of female and male turbot (Scophthalmus maximus).</title>
        <authorList>
            <person name="Xu H."/>
            <person name="Xu X.-W."/>
            <person name="Shao C."/>
            <person name="Chen S."/>
        </authorList>
    </citation>
    <scope>NUCLEOTIDE SEQUENCE [LARGE SCALE GENOMIC DNA]</scope>
    <source>
        <strain evidence="2">Ysfricsl-2016a</strain>
        <tissue evidence="2">Blood</tissue>
    </source>
</reference>
<comment type="caution">
    <text evidence="2">The sequence shown here is derived from an EMBL/GenBank/DDBJ whole genome shotgun (WGS) entry which is preliminary data.</text>
</comment>
<dbReference type="EMBL" id="VEVO01000010">
    <property type="protein sequence ID" value="KAF0036590.1"/>
    <property type="molecule type" value="Genomic_DNA"/>
</dbReference>
<sequence>MVVQIFFLGPSIAPNTTTTSQRRKRNRSVRKLSQIKRSKVIGKTNHSPTSLLCKFSEENNSPPALNEYGIYGAAGQKTQLSTGAPMF</sequence>
<name>A0A6A4SXK9_SCOMX</name>
<protein>
    <submittedName>
        <fullName evidence="2">Uncharacterized protein</fullName>
    </submittedName>
</protein>
<accession>A0A6A4SXK9</accession>
<feature type="compositionally biased region" description="Basic residues" evidence="1">
    <location>
        <begin position="21"/>
        <end position="35"/>
    </location>
</feature>
<gene>
    <name evidence="2" type="ORF">F2P81_011902</name>
</gene>
<evidence type="ECO:0000256" key="1">
    <source>
        <dbReference type="SAM" id="MobiDB-lite"/>
    </source>
</evidence>
<feature type="region of interest" description="Disordered" evidence="1">
    <location>
        <begin position="12"/>
        <end position="35"/>
    </location>
</feature>
<dbReference type="Proteomes" id="UP000438429">
    <property type="component" value="Unassembled WGS sequence"/>
</dbReference>
<organism evidence="2 3">
    <name type="scientific">Scophthalmus maximus</name>
    <name type="common">Turbot</name>
    <name type="synonym">Psetta maxima</name>
    <dbReference type="NCBI Taxonomy" id="52904"/>
    <lineage>
        <taxon>Eukaryota</taxon>
        <taxon>Metazoa</taxon>
        <taxon>Chordata</taxon>
        <taxon>Craniata</taxon>
        <taxon>Vertebrata</taxon>
        <taxon>Euteleostomi</taxon>
        <taxon>Actinopterygii</taxon>
        <taxon>Neopterygii</taxon>
        <taxon>Teleostei</taxon>
        <taxon>Neoteleostei</taxon>
        <taxon>Acanthomorphata</taxon>
        <taxon>Carangaria</taxon>
        <taxon>Pleuronectiformes</taxon>
        <taxon>Pleuronectoidei</taxon>
        <taxon>Scophthalmidae</taxon>
        <taxon>Scophthalmus</taxon>
    </lineage>
</organism>
<evidence type="ECO:0000313" key="2">
    <source>
        <dbReference type="EMBL" id="KAF0036590.1"/>
    </source>
</evidence>
<proteinExistence type="predicted"/>